<evidence type="ECO:0000313" key="2">
    <source>
        <dbReference type="Proteomes" id="UP000325291"/>
    </source>
</evidence>
<keyword evidence="2" id="KW-1185">Reference proteome</keyword>
<name>A0A5A9Z4L4_9RHOB</name>
<dbReference type="RefSeq" id="WP_111367033.1">
    <property type="nucleotide sequence ID" value="NZ_VINQ01000016.1"/>
</dbReference>
<sequence length="131" mass="14800">MRWVFILIVALWGGIAGAGERLDAEAFDALTQGKTFYYGEGGQPYGAEEYLDNRRVRWSFLDGQCKDGHWYEADGMICFAYEDAPEPHCWVFETGARGLIARFMGETGATELYEMQQTRQPLRCKGPEVGV</sequence>
<dbReference type="EMBL" id="VINQ01000016">
    <property type="protein sequence ID" value="KAA0912110.1"/>
    <property type="molecule type" value="Genomic_DNA"/>
</dbReference>
<reference evidence="1 2" key="1">
    <citation type="submission" date="2019-07" db="EMBL/GenBank/DDBJ databases">
        <title>Aquicoccus porphyridii gen. nov., sp. nov., isolated from a small marine red alga, Porphyridium marinum.</title>
        <authorList>
            <person name="Liu L."/>
        </authorList>
    </citation>
    <scope>NUCLEOTIDE SEQUENCE [LARGE SCALE GENOMIC DNA]</scope>
    <source>
        <strain evidence="1 2">L1 8-17</strain>
    </source>
</reference>
<proteinExistence type="predicted"/>
<dbReference type="AlphaFoldDB" id="A0A5A9Z4L4"/>
<gene>
    <name evidence="1" type="ORF">FLO80_17030</name>
</gene>
<dbReference type="Proteomes" id="UP000325291">
    <property type="component" value="Unassembled WGS sequence"/>
</dbReference>
<evidence type="ECO:0008006" key="3">
    <source>
        <dbReference type="Google" id="ProtNLM"/>
    </source>
</evidence>
<protein>
    <recommendedName>
        <fullName evidence="3">DUF995 domain-containing protein</fullName>
    </recommendedName>
</protein>
<comment type="caution">
    <text evidence="1">The sequence shown here is derived from an EMBL/GenBank/DDBJ whole genome shotgun (WGS) entry which is preliminary data.</text>
</comment>
<organism evidence="1 2">
    <name type="scientific">Aquicoccus porphyridii</name>
    <dbReference type="NCBI Taxonomy" id="1852029"/>
    <lineage>
        <taxon>Bacteria</taxon>
        <taxon>Pseudomonadati</taxon>
        <taxon>Pseudomonadota</taxon>
        <taxon>Alphaproteobacteria</taxon>
        <taxon>Rhodobacterales</taxon>
        <taxon>Paracoccaceae</taxon>
        <taxon>Aquicoccus</taxon>
    </lineage>
</organism>
<evidence type="ECO:0000313" key="1">
    <source>
        <dbReference type="EMBL" id="KAA0912110.1"/>
    </source>
</evidence>
<accession>A0A5A9Z4L4</accession>